<name>A0ABN1M303_9SPHN</name>
<evidence type="ECO:0000313" key="2">
    <source>
        <dbReference type="EMBL" id="GAA0863529.1"/>
    </source>
</evidence>
<protein>
    <recommendedName>
        <fullName evidence="4">SH3 domain-containing protein</fullName>
    </recommendedName>
</protein>
<feature type="chain" id="PRO_5046844440" description="SH3 domain-containing protein" evidence="1">
    <location>
        <begin position="21"/>
        <end position="106"/>
    </location>
</feature>
<evidence type="ECO:0000313" key="3">
    <source>
        <dbReference type="Proteomes" id="UP001500738"/>
    </source>
</evidence>
<accession>A0ABN1M303</accession>
<reference evidence="2 3" key="1">
    <citation type="journal article" date="2019" name="Int. J. Syst. Evol. Microbiol.">
        <title>The Global Catalogue of Microorganisms (GCM) 10K type strain sequencing project: providing services to taxonomists for standard genome sequencing and annotation.</title>
        <authorList>
            <consortium name="The Broad Institute Genomics Platform"/>
            <consortium name="The Broad Institute Genome Sequencing Center for Infectious Disease"/>
            <person name="Wu L."/>
            <person name="Ma J."/>
        </authorList>
    </citation>
    <scope>NUCLEOTIDE SEQUENCE [LARGE SCALE GENOMIC DNA]</scope>
    <source>
        <strain evidence="2 3">JCM 15910</strain>
    </source>
</reference>
<feature type="signal peptide" evidence="1">
    <location>
        <begin position="1"/>
        <end position="20"/>
    </location>
</feature>
<keyword evidence="1" id="KW-0732">Signal</keyword>
<dbReference type="RefSeq" id="WP_215350408.1">
    <property type="nucleotide sequence ID" value="NZ_BAAAFE010000007.1"/>
</dbReference>
<proteinExistence type="predicted"/>
<comment type="caution">
    <text evidence="2">The sequence shown here is derived from an EMBL/GenBank/DDBJ whole genome shotgun (WGS) entry which is preliminary data.</text>
</comment>
<gene>
    <name evidence="2" type="ORF">GCM10009115_14460</name>
</gene>
<dbReference type="Proteomes" id="UP001500738">
    <property type="component" value="Unassembled WGS sequence"/>
</dbReference>
<organism evidence="2 3">
    <name type="scientific">Sphingopyxis soli</name>
    <dbReference type="NCBI Taxonomy" id="592051"/>
    <lineage>
        <taxon>Bacteria</taxon>
        <taxon>Pseudomonadati</taxon>
        <taxon>Pseudomonadota</taxon>
        <taxon>Alphaproteobacteria</taxon>
        <taxon>Sphingomonadales</taxon>
        <taxon>Sphingomonadaceae</taxon>
        <taxon>Sphingopyxis</taxon>
    </lineage>
</organism>
<evidence type="ECO:0000256" key="1">
    <source>
        <dbReference type="SAM" id="SignalP"/>
    </source>
</evidence>
<sequence length="106" mass="11390">MLTITTAAIALMMQGAPASACTLGRIAGNPRETRIWVSLAPSPGARRTARVKPGQPVFLCAAKGVWVFVRFADRRHSCGGIGSRPARAGSTCAEGWIERRRIISER</sequence>
<dbReference type="EMBL" id="BAAAFE010000007">
    <property type="protein sequence ID" value="GAA0863529.1"/>
    <property type="molecule type" value="Genomic_DNA"/>
</dbReference>
<evidence type="ECO:0008006" key="4">
    <source>
        <dbReference type="Google" id="ProtNLM"/>
    </source>
</evidence>
<keyword evidence="3" id="KW-1185">Reference proteome</keyword>